<dbReference type="AlphaFoldDB" id="A0A9P7UNP8"/>
<dbReference type="RefSeq" id="XP_043003622.1">
    <property type="nucleotide sequence ID" value="XM_043158278.1"/>
</dbReference>
<dbReference type="KEGG" id="more:E1B28_013131"/>
<dbReference type="EMBL" id="CM032189">
    <property type="protein sequence ID" value="KAG7087151.1"/>
    <property type="molecule type" value="Genomic_DNA"/>
</dbReference>
<gene>
    <name evidence="1" type="ORF">E1B28_013131</name>
</gene>
<dbReference type="Proteomes" id="UP001049176">
    <property type="component" value="Chromosome 9"/>
</dbReference>
<accession>A0A9P7UNP8</accession>
<sequence length="286" mass="31382">MGVPKVYGTLHYPGSVASYPSPQSTFITPPLREPEVSGSKSFCSSLPAVPEVTSERKLRLAFEGHWQVIKSDNNIIPRDPIFPFPDTVGAGSVAPRYGSNVPCEVDEYFNVSQVALTVPESDFTFRQDFDGLLVDQKFHYSIQLDALLTPTTSLDLNSTASGMYDFAAASQQAPFAFFEESAIAGVGDTDTDSVASDEVDIYNNYLNYHDGDIVSDGESGMFDFQNNLFNNNTIGCAPYALQSNELNDSTNAHSAPHIYSYYNKAKASALADELLWYVEHAGYLRI</sequence>
<name>A0A9P7UNP8_9AGAR</name>
<evidence type="ECO:0000313" key="1">
    <source>
        <dbReference type="EMBL" id="KAG7087151.1"/>
    </source>
</evidence>
<dbReference type="GeneID" id="66082206"/>
<protein>
    <submittedName>
        <fullName evidence="1">Uncharacterized protein</fullName>
    </submittedName>
</protein>
<proteinExistence type="predicted"/>
<organism evidence="1 2">
    <name type="scientific">Marasmius oreades</name>
    <name type="common">fairy-ring Marasmius</name>
    <dbReference type="NCBI Taxonomy" id="181124"/>
    <lineage>
        <taxon>Eukaryota</taxon>
        <taxon>Fungi</taxon>
        <taxon>Dikarya</taxon>
        <taxon>Basidiomycota</taxon>
        <taxon>Agaricomycotina</taxon>
        <taxon>Agaricomycetes</taxon>
        <taxon>Agaricomycetidae</taxon>
        <taxon>Agaricales</taxon>
        <taxon>Marasmiineae</taxon>
        <taxon>Marasmiaceae</taxon>
        <taxon>Marasmius</taxon>
    </lineage>
</organism>
<comment type="caution">
    <text evidence="1">The sequence shown here is derived from an EMBL/GenBank/DDBJ whole genome shotgun (WGS) entry which is preliminary data.</text>
</comment>
<keyword evidence="2" id="KW-1185">Reference proteome</keyword>
<evidence type="ECO:0000313" key="2">
    <source>
        <dbReference type="Proteomes" id="UP001049176"/>
    </source>
</evidence>
<reference evidence="1" key="1">
    <citation type="journal article" date="2021" name="Genome Biol. Evol.">
        <title>The assembled and annotated genome of the fairy-ring fungus Marasmius oreades.</title>
        <authorList>
            <person name="Hiltunen M."/>
            <person name="Ament-Velasquez S.L."/>
            <person name="Johannesson H."/>
        </authorList>
    </citation>
    <scope>NUCLEOTIDE SEQUENCE</scope>
    <source>
        <strain evidence="1">03SP1</strain>
    </source>
</reference>